<comment type="caution">
    <text evidence="1">The sequence shown here is derived from an EMBL/GenBank/DDBJ whole genome shotgun (WGS) entry which is preliminary data.</text>
</comment>
<evidence type="ECO:0008006" key="2">
    <source>
        <dbReference type="Google" id="ProtNLM"/>
    </source>
</evidence>
<dbReference type="EMBL" id="DTLI01000102">
    <property type="protein sequence ID" value="HHS52020.1"/>
    <property type="molecule type" value="Genomic_DNA"/>
</dbReference>
<protein>
    <recommendedName>
        <fullName evidence="2">DUF5683 domain-containing protein</fullName>
    </recommendedName>
</protein>
<accession>A0A7C6ECU3</accession>
<organism evidence="1">
    <name type="scientific">candidate division WOR-3 bacterium</name>
    <dbReference type="NCBI Taxonomy" id="2052148"/>
    <lineage>
        <taxon>Bacteria</taxon>
        <taxon>Bacteria division WOR-3</taxon>
    </lineage>
</organism>
<name>A0A7C6ECU3_UNCW3</name>
<reference evidence="1" key="1">
    <citation type="journal article" date="2020" name="mSystems">
        <title>Genome- and Community-Level Interaction Insights into Carbon Utilization and Element Cycling Functions of Hydrothermarchaeota in Hydrothermal Sediment.</title>
        <authorList>
            <person name="Zhou Z."/>
            <person name="Liu Y."/>
            <person name="Xu W."/>
            <person name="Pan J."/>
            <person name="Luo Z.H."/>
            <person name="Li M."/>
        </authorList>
    </citation>
    <scope>NUCLEOTIDE SEQUENCE [LARGE SCALE GENOMIC DNA]</scope>
    <source>
        <strain evidence="1">SpSt-876</strain>
    </source>
</reference>
<dbReference type="AlphaFoldDB" id="A0A7C6ECU3"/>
<proteinExistence type="predicted"/>
<evidence type="ECO:0000313" key="1">
    <source>
        <dbReference type="EMBL" id="HHS52020.1"/>
    </source>
</evidence>
<sequence length="210" mass="23955">MKTYITLALMLSLGFGLTISNQHKAMVTSAIIPGTGEWLLGDKTKSEIFLWLDGAIWLTYISLSWYGNSKEHDARLFAVNSAGAVLNHKDKGYYKLLENYDNSEEYNAVVMREARYRYPDSIEAQKEYLAKNGYFGDAAWDWPSDSARFTYFYKRRSARVTLHQAGLLLGGILINRLVSFFDCALFTPDRTKLGILPNQEKLGFAIVYKF</sequence>
<gene>
    <name evidence="1" type="ORF">ENW73_04020</name>
</gene>